<evidence type="ECO:0000256" key="6">
    <source>
        <dbReference type="ARBA" id="ARBA00022692"/>
    </source>
</evidence>
<dbReference type="Pfam" id="PF00083">
    <property type="entry name" value="Sugar_tr"/>
    <property type="match status" value="1"/>
</dbReference>
<dbReference type="PROSITE" id="PS50850">
    <property type="entry name" value="MFS"/>
    <property type="match status" value="1"/>
</dbReference>
<keyword evidence="6 10" id="KW-0812">Transmembrane</keyword>
<evidence type="ECO:0000256" key="3">
    <source>
        <dbReference type="ARBA" id="ARBA00022448"/>
    </source>
</evidence>
<feature type="transmembrane region" description="Helical" evidence="10">
    <location>
        <begin position="443"/>
        <end position="466"/>
    </location>
</feature>
<comment type="subcellular location">
    <subcellularLocation>
        <location evidence="1">Cell membrane</location>
        <topology evidence="1">Multi-pass membrane protein</topology>
    </subcellularLocation>
</comment>
<dbReference type="FunFam" id="1.20.1250.20:FF:000122">
    <property type="entry name" value="D-xylose transporter XylE"/>
    <property type="match status" value="1"/>
</dbReference>
<dbReference type="EMBL" id="NHON01000106">
    <property type="protein sequence ID" value="OWJ61354.1"/>
    <property type="molecule type" value="Genomic_DNA"/>
</dbReference>
<evidence type="ECO:0000313" key="13">
    <source>
        <dbReference type="Proteomes" id="UP000196655"/>
    </source>
</evidence>
<feature type="transmembrane region" description="Helical" evidence="10">
    <location>
        <begin position="313"/>
        <end position="335"/>
    </location>
</feature>
<keyword evidence="5" id="KW-0762">Sugar transport</keyword>
<dbReference type="InterPro" id="IPR036259">
    <property type="entry name" value="MFS_trans_sf"/>
</dbReference>
<sequence length="482" mass="50329">MSTADRSPERGAPASSGDGGSVVGKTFLIALSAAMGGFLFGYDTSVINGAVAAIREWSGAGDVLLGFSVASALLGSAVGAWFAGPVADRYGRIAVMQLAAVIFLIGSVGSGLAWDIWALTVLRFVGGVAVGAASVIAPAYIAEVSPAHIRGRLGSLQQLAIVIGIFVALLCDYTLAAAAGGAGNTLWLGLEAWRWMFISMAVPSVIYGVLAGIIPESPRYLVSKKRIAEAVEVLRRFVGNRPPPRIKIAEIESSIDQEKRQSLADLAGSSLGLLPIVWTGILLSVFQQFVGINVIFYYSSVLWQAVGFTEADSLIITVATSVTNILVTLVAIALIDKVGRKPLLLVGSAGMTLTLGTMAYIFGTAPTEMVNGAMTPVLGGTAGVIAVAAANLYVVFFGVSWGPVVWVLLGEMFSNRIRAYALAVAAAAQWVANFVVSETFPSLASAGLGLAYGIYAVMALLSLLFVARAVRETRGRELEEME</sequence>
<dbReference type="RefSeq" id="WP_088156471.1">
    <property type="nucleotide sequence ID" value="NZ_NHON01000106.1"/>
</dbReference>
<evidence type="ECO:0000256" key="4">
    <source>
        <dbReference type="ARBA" id="ARBA00022475"/>
    </source>
</evidence>
<name>A0A211Z876_9PROT</name>
<protein>
    <submittedName>
        <fullName evidence="12">MFS transporter</fullName>
    </submittedName>
</protein>
<feature type="transmembrane region" description="Helical" evidence="10">
    <location>
        <begin position="195"/>
        <end position="215"/>
    </location>
</feature>
<feature type="transmembrane region" description="Helical" evidence="10">
    <location>
        <begin position="276"/>
        <end position="298"/>
    </location>
</feature>
<dbReference type="PROSITE" id="PS00216">
    <property type="entry name" value="SUGAR_TRANSPORT_1"/>
    <property type="match status" value="1"/>
</dbReference>
<dbReference type="PRINTS" id="PR00171">
    <property type="entry name" value="SUGRTRNSPORT"/>
</dbReference>
<dbReference type="Gene3D" id="1.20.1250.20">
    <property type="entry name" value="MFS general substrate transporter like domains"/>
    <property type="match status" value="2"/>
</dbReference>
<feature type="transmembrane region" description="Helical" evidence="10">
    <location>
        <begin position="95"/>
        <end position="114"/>
    </location>
</feature>
<comment type="similarity">
    <text evidence="2 9">Belongs to the major facilitator superfamily. Sugar transporter (TC 2.A.1.1) family.</text>
</comment>
<evidence type="ECO:0000256" key="1">
    <source>
        <dbReference type="ARBA" id="ARBA00004651"/>
    </source>
</evidence>
<evidence type="ECO:0000256" key="8">
    <source>
        <dbReference type="ARBA" id="ARBA00023136"/>
    </source>
</evidence>
<proteinExistence type="inferred from homology"/>
<evidence type="ECO:0000256" key="5">
    <source>
        <dbReference type="ARBA" id="ARBA00022597"/>
    </source>
</evidence>
<organism evidence="12 13">
    <name type="scientific">Inquilinus limosus</name>
    <dbReference type="NCBI Taxonomy" id="171674"/>
    <lineage>
        <taxon>Bacteria</taxon>
        <taxon>Pseudomonadati</taxon>
        <taxon>Pseudomonadota</taxon>
        <taxon>Alphaproteobacteria</taxon>
        <taxon>Rhodospirillales</taxon>
        <taxon>Rhodospirillaceae</taxon>
        <taxon>Inquilinus</taxon>
    </lineage>
</organism>
<dbReference type="InterPro" id="IPR020846">
    <property type="entry name" value="MFS_dom"/>
</dbReference>
<accession>A0A211Z876</accession>
<keyword evidence="13" id="KW-1185">Reference proteome</keyword>
<dbReference type="PROSITE" id="PS00217">
    <property type="entry name" value="SUGAR_TRANSPORT_2"/>
    <property type="match status" value="1"/>
</dbReference>
<feature type="transmembrane region" description="Helical" evidence="10">
    <location>
        <begin position="382"/>
        <end position="407"/>
    </location>
</feature>
<evidence type="ECO:0000256" key="2">
    <source>
        <dbReference type="ARBA" id="ARBA00010992"/>
    </source>
</evidence>
<dbReference type="Proteomes" id="UP000196655">
    <property type="component" value="Unassembled WGS sequence"/>
</dbReference>
<comment type="caution">
    <text evidence="12">The sequence shown here is derived from an EMBL/GenBank/DDBJ whole genome shotgun (WGS) entry which is preliminary data.</text>
</comment>
<gene>
    <name evidence="12" type="ORF">BWR60_31400</name>
</gene>
<keyword evidence="8 10" id="KW-0472">Membrane</keyword>
<feature type="transmembrane region" description="Helical" evidence="10">
    <location>
        <begin position="21"/>
        <end position="42"/>
    </location>
</feature>
<dbReference type="AlphaFoldDB" id="A0A211Z876"/>
<dbReference type="InterPro" id="IPR005829">
    <property type="entry name" value="Sugar_transporter_CS"/>
</dbReference>
<feature type="domain" description="Major facilitator superfamily (MFS) profile" evidence="11">
    <location>
        <begin position="29"/>
        <end position="474"/>
    </location>
</feature>
<keyword evidence="7 10" id="KW-1133">Transmembrane helix</keyword>
<evidence type="ECO:0000256" key="10">
    <source>
        <dbReference type="SAM" id="Phobius"/>
    </source>
</evidence>
<dbReference type="NCBIfam" id="TIGR00879">
    <property type="entry name" value="SP"/>
    <property type="match status" value="1"/>
</dbReference>
<feature type="transmembrane region" description="Helical" evidence="10">
    <location>
        <begin position="153"/>
        <end position="175"/>
    </location>
</feature>
<dbReference type="OrthoDB" id="5368493at2"/>
<feature type="transmembrane region" description="Helical" evidence="10">
    <location>
        <begin position="62"/>
        <end position="83"/>
    </location>
</feature>
<dbReference type="GO" id="GO:0005886">
    <property type="term" value="C:plasma membrane"/>
    <property type="evidence" value="ECO:0007669"/>
    <property type="project" value="UniProtKB-SubCell"/>
</dbReference>
<dbReference type="InterPro" id="IPR005828">
    <property type="entry name" value="MFS_sugar_transport-like"/>
</dbReference>
<keyword evidence="4" id="KW-1003">Cell membrane</keyword>
<evidence type="ECO:0000256" key="7">
    <source>
        <dbReference type="ARBA" id="ARBA00022989"/>
    </source>
</evidence>
<evidence type="ECO:0000256" key="9">
    <source>
        <dbReference type="RuleBase" id="RU003346"/>
    </source>
</evidence>
<feature type="transmembrane region" description="Helical" evidence="10">
    <location>
        <begin position="120"/>
        <end position="141"/>
    </location>
</feature>
<dbReference type="PANTHER" id="PTHR48020:SF12">
    <property type="entry name" value="PROTON MYO-INOSITOL COTRANSPORTER"/>
    <property type="match status" value="1"/>
</dbReference>
<feature type="transmembrane region" description="Helical" evidence="10">
    <location>
        <begin position="342"/>
        <end position="362"/>
    </location>
</feature>
<dbReference type="InterPro" id="IPR050814">
    <property type="entry name" value="Myo-inositol_Transporter"/>
</dbReference>
<feature type="transmembrane region" description="Helical" evidence="10">
    <location>
        <begin position="419"/>
        <end position="437"/>
    </location>
</feature>
<dbReference type="PANTHER" id="PTHR48020">
    <property type="entry name" value="PROTON MYO-INOSITOL COTRANSPORTER"/>
    <property type="match status" value="1"/>
</dbReference>
<keyword evidence="3 9" id="KW-0813">Transport</keyword>
<dbReference type="SUPFAM" id="SSF103473">
    <property type="entry name" value="MFS general substrate transporter"/>
    <property type="match status" value="1"/>
</dbReference>
<dbReference type="InterPro" id="IPR003663">
    <property type="entry name" value="Sugar/inositol_transpt"/>
</dbReference>
<reference evidence="13" key="1">
    <citation type="submission" date="2017-05" db="EMBL/GenBank/DDBJ databases">
        <authorList>
            <person name="Macchi M."/>
            <person name="Festa S."/>
            <person name="Coppotelli B.M."/>
            <person name="Morelli I.S."/>
        </authorList>
    </citation>
    <scope>NUCLEOTIDE SEQUENCE [LARGE SCALE GENOMIC DNA]</scope>
    <source>
        <strain evidence="13">I</strain>
    </source>
</reference>
<evidence type="ECO:0000313" key="12">
    <source>
        <dbReference type="EMBL" id="OWJ61354.1"/>
    </source>
</evidence>
<evidence type="ECO:0000259" key="11">
    <source>
        <dbReference type="PROSITE" id="PS50850"/>
    </source>
</evidence>
<dbReference type="GO" id="GO:0022857">
    <property type="term" value="F:transmembrane transporter activity"/>
    <property type="evidence" value="ECO:0007669"/>
    <property type="project" value="InterPro"/>
</dbReference>